<feature type="compositionally biased region" description="Basic and acidic residues" evidence="1">
    <location>
        <begin position="175"/>
        <end position="187"/>
    </location>
</feature>
<dbReference type="InterPro" id="IPR000241">
    <property type="entry name" value="RlmKL-like_Mtase"/>
</dbReference>
<sequence length="568" mass="64179">MNQAKNLAENIRNKEQIRENLSLLRQALRGKDRGEEKEEELRACLRPENLLLWERCLSAEDPKARKNAALLLGDLAECSEKWCRSFGEDAQSEATCSGTSSWRGEAVRALWEAYGREETLFVRPAYLKALKGFPAGELLECSGELRRRLAELDNNGTEAAETELDGAETGEAGEEAGKKTDTAKREPSGAGEHAKHLRQEKRALEELLEKVSPEDGRNIPSVSREALKGEYRLLLTADGAVAEKLAERVAHLAKRVKVTARGVMVITDRLSRVLELPLYQEAWFVARLRKGVRADREHLAEAVASSELSVILERFYPRERPFTFHLRLLGAEAERRRGDFLRKLADGIEAASGGRLRNCRGACHAQLILLEKQDQSFGLFVKITGMKDERFSYLRYRQPTSMAPVAAASMVALCEPYLKRDAQIIDPFCGVGTLLIERNRLVPAGHMYGTDIYGEAVLQGRENAALAGAQIYFVNRDFFDFTSDYLFDEIIGEFPRFSPGERAKAEDFYRKFFAAGKEILKLGGRMFLLSGEEGEIRKHLRLNRELRLLRQIPFRKTEKIYILEKPAI</sequence>
<dbReference type="PANTHER" id="PTHR14911:SF13">
    <property type="entry name" value="TRNA (GUANINE(6)-N2)-METHYLTRANSFERASE THUMP3"/>
    <property type="match status" value="1"/>
</dbReference>
<dbReference type="EMBL" id="DVHM01000083">
    <property type="protein sequence ID" value="HIR70653.1"/>
    <property type="molecule type" value="Genomic_DNA"/>
</dbReference>
<dbReference type="InterPro" id="IPR029063">
    <property type="entry name" value="SAM-dependent_MTases_sf"/>
</dbReference>
<dbReference type="GO" id="GO:0016423">
    <property type="term" value="F:tRNA (guanine) methyltransferase activity"/>
    <property type="evidence" value="ECO:0007669"/>
    <property type="project" value="TreeGrafter"/>
</dbReference>
<reference evidence="3" key="1">
    <citation type="submission" date="2020-10" db="EMBL/GenBank/DDBJ databases">
        <authorList>
            <person name="Gilroy R."/>
        </authorList>
    </citation>
    <scope>NUCLEOTIDE SEQUENCE</scope>
    <source>
        <strain evidence="3">ChiSjej5B23-6657</strain>
    </source>
</reference>
<dbReference type="GO" id="GO:0030488">
    <property type="term" value="P:tRNA methylation"/>
    <property type="evidence" value="ECO:0007669"/>
    <property type="project" value="TreeGrafter"/>
</dbReference>
<evidence type="ECO:0000256" key="1">
    <source>
        <dbReference type="SAM" id="MobiDB-lite"/>
    </source>
</evidence>
<evidence type="ECO:0000313" key="3">
    <source>
        <dbReference type="EMBL" id="HIR70653.1"/>
    </source>
</evidence>
<dbReference type="CDD" id="cd02440">
    <property type="entry name" value="AdoMet_MTases"/>
    <property type="match status" value="1"/>
</dbReference>
<protein>
    <submittedName>
        <fullName evidence="3">Methyltransferase</fullName>
    </submittedName>
</protein>
<dbReference type="AlphaFoldDB" id="A0A9D1JAU0"/>
<dbReference type="PANTHER" id="PTHR14911">
    <property type="entry name" value="THUMP DOMAIN-CONTAINING"/>
    <property type="match status" value="1"/>
</dbReference>
<evidence type="ECO:0000259" key="2">
    <source>
        <dbReference type="Pfam" id="PF01170"/>
    </source>
</evidence>
<name>A0A9D1JAU0_9FIRM</name>
<organism evidence="3 4">
    <name type="scientific">Candidatus Pullilachnospira gallistercoris</name>
    <dbReference type="NCBI Taxonomy" id="2840911"/>
    <lineage>
        <taxon>Bacteria</taxon>
        <taxon>Bacillati</taxon>
        <taxon>Bacillota</taxon>
        <taxon>Clostridia</taxon>
        <taxon>Lachnospirales</taxon>
        <taxon>Lachnospiraceae</taxon>
        <taxon>Lachnospiraceae incertae sedis</taxon>
        <taxon>Candidatus Pullilachnospira</taxon>
    </lineage>
</organism>
<proteinExistence type="predicted"/>
<dbReference type="SUPFAM" id="SSF53335">
    <property type="entry name" value="S-adenosyl-L-methionine-dependent methyltransferases"/>
    <property type="match status" value="1"/>
</dbReference>
<feature type="domain" description="Ribosomal RNA large subunit methyltransferase K/L-like methyltransferase" evidence="2">
    <location>
        <begin position="396"/>
        <end position="543"/>
    </location>
</feature>
<comment type="caution">
    <text evidence="3">The sequence shown here is derived from an EMBL/GenBank/DDBJ whole genome shotgun (WGS) entry which is preliminary data.</text>
</comment>
<keyword evidence="3" id="KW-0808">Transferase</keyword>
<evidence type="ECO:0000313" key="4">
    <source>
        <dbReference type="Proteomes" id="UP000823912"/>
    </source>
</evidence>
<reference evidence="3" key="2">
    <citation type="journal article" date="2021" name="PeerJ">
        <title>Extensive microbial diversity within the chicken gut microbiome revealed by metagenomics and culture.</title>
        <authorList>
            <person name="Gilroy R."/>
            <person name="Ravi A."/>
            <person name="Getino M."/>
            <person name="Pursley I."/>
            <person name="Horton D.L."/>
            <person name="Alikhan N.F."/>
            <person name="Baker D."/>
            <person name="Gharbi K."/>
            <person name="Hall N."/>
            <person name="Watson M."/>
            <person name="Adriaenssens E.M."/>
            <person name="Foster-Nyarko E."/>
            <person name="Jarju S."/>
            <person name="Secka A."/>
            <person name="Antonio M."/>
            <person name="Oren A."/>
            <person name="Chaudhuri R.R."/>
            <person name="La Ragione R."/>
            <person name="Hildebrand F."/>
            <person name="Pallen M.J."/>
        </authorList>
    </citation>
    <scope>NUCLEOTIDE SEQUENCE</scope>
    <source>
        <strain evidence="3">ChiSjej5B23-6657</strain>
    </source>
</reference>
<accession>A0A9D1JAU0</accession>
<feature type="region of interest" description="Disordered" evidence="1">
    <location>
        <begin position="156"/>
        <end position="198"/>
    </location>
</feature>
<dbReference type="Gene3D" id="3.40.50.150">
    <property type="entry name" value="Vaccinia Virus protein VP39"/>
    <property type="match status" value="1"/>
</dbReference>
<gene>
    <name evidence="3" type="ORF">IAA55_05175</name>
</gene>
<dbReference type="Proteomes" id="UP000823912">
    <property type="component" value="Unassembled WGS sequence"/>
</dbReference>
<feature type="compositionally biased region" description="Acidic residues" evidence="1">
    <location>
        <begin position="160"/>
        <end position="174"/>
    </location>
</feature>
<keyword evidence="3" id="KW-0489">Methyltransferase</keyword>
<dbReference type="Pfam" id="PF01170">
    <property type="entry name" value="UPF0020"/>
    <property type="match status" value="1"/>
</dbReference>